<dbReference type="EMBL" id="JBHUON010000003">
    <property type="protein sequence ID" value="MFD2863846.1"/>
    <property type="molecule type" value="Genomic_DNA"/>
</dbReference>
<evidence type="ECO:0000256" key="2">
    <source>
        <dbReference type="ARBA" id="ARBA00022679"/>
    </source>
</evidence>
<evidence type="ECO:0000256" key="1">
    <source>
        <dbReference type="ARBA" id="ARBA00010990"/>
    </source>
</evidence>
<dbReference type="InterPro" id="IPR008278">
    <property type="entry name" value="4-PPantetheinyl_Trfase_dom"/>
</dbReference>
<evidence type="ECO:0000313" key="5">
    <source>
        <dbReference type="EMBL" id="MFD2863846.1"/>
    </source>
</evidence>
<dbReference type="PANTHER" id="PTHR12215">
    <property type="entry name" value="PHOSPHOPANTETHEINE TRANSFERASE"/>
    <property type="match status" value="1"/>
</dbReference>
<gene>
    <name evidence="5" type="ORF">ACFSYC_04020</name>
</gene>
<dbReference type="PANTHER" id="PTHR12215:SF10">
    <property type="entry name" value="L-AMINOADIPATE-SEMIALDEHYDE DEHYDROGENASE-PHOSPHOPANTETHEINYL TRANSFERASE"/>
    <property type="match status" value="1"/>
</dbReference>
<comment type="caution">
    <text evidence="5">The sequence shown here is derived from an EMBL/GenBank/DDBJ whole genome shotgun (WGS) entry which is preliminary data.</text>
</comment>
<evidence type="ECO:0000313" key="6">
    <source>
        <dbReference type="Proteomes" id="UP001597601"/>
    </source>
</evidence>
<evidence type="ECO:0000259" key="3">
    <source>
        <dbReference type="Pfam" id="PF01648"/>
    </source>
</evidence>
<evidence type="ECO:0000259" key="4">
    <source>
        <dbReference type="Pfam" id="PF22624"/>
    </source>
</evidence>
<feature type="domain" description="4'-phosphopantetheinyl transferase N-terminal" evidence="4">
    <location>
        <begin position="17"/>
        <end position="96"/>
    </location>
</feature>
<dbReference type="InterPro" id="IPR037143">
    <property type="entry name" value="4-PPantetheinyl_Trfase_dom_sf"/>
</dbReference>
<keyword evidence="2 5" id="KW-0808">Transferase</keyword>
<dbReference type="InterPro" id="IPR050559">
    <property type="entry name" value="P-Pant_transferase_sf"/>
</dbReference>
<name>A0ABW5XKC7_9SPHI</name>
<comment type="similarity">
    <text evidence="1">Belongs to the P-Pant transferase superfamily. Gsp/Sfp/HetI/AcpT family.</text>
</comment>
<reference evidence="6" key="1">
    <citation type="journal article" date="2019" name="Int. J. Syst. Evol. Microbiol.">
        <title>The Global Catalogue of Microorganisms (GCM) 10K type strain sequencing project: providing services to taxonomists for standard genome sequencing and annotation.</title>
        <authorList>
            <consortium name="The Broad Institute Genomics Platform"/>
            <consortium name="The Broad Institute Genome Sequencing Center for Infectious Disease"/>
            <person name="Wu L."/>
            <person name="Ma J."/>
        </authorList>
    </citation>
    <scope>NUCLEOTIDE SEQUENCE [LARGE SCALE GENOMIC DNA]</scope>
    <source>
        <strain evidence="6">KCTC 52232</strain>
    </source>
</reference>
<dbReference type="Gene3D" id="3.90.470.20">
    <property type="entry name" value="4'-phosphopantetheinyl transferase domain"/>
    <property type="match status" value="2"/>
</dbReference>
<feature type="domain" description="4'-phosphopantetheinyl transferase" evidence="3">
    <location>
        <begin position="103"/>
        <end position="189"/>
    </location>
</feature>
<accession>A0ABW5XKC7</accession>
<proteinExistence type="inferred from homology"/>
<organism evidence="5 6">
    <name type="scientific">Mucilaginibacter antarcticus</name>
    <dbReference type="NCBI Taxonomy" id="1855725"/>
    <lineage>
        <taxon>Bacteria</taxon>
        <taxon>Pseudomonadati</taxon>
        <taxon>Bacteroidota</taxon>
        <taxon>Sphingobacteriia</taxon>
        <taxon>Sphingobacteriales</taxon>
        <taxon>Sphingobacteriaceae</taxon>
        <taxon>Mucilaginibacter</taxon>
    </lineage>
</organism>
<protein>
    <submittedName>
        <fullName evidence="5">4'-phosphopantetheinyl transferase family protein</fullName>
    </submittedName>
</protein>
<sequence length="221" mass="25445">MYSLLYCYNDKQLSPALFDKYLSNIPHEMMCEIMKFRNWQDAQASLFGKLLLSHFFINDASNHTLNDVRYSNNGKPYINGSTYFNISHSGSLVVCAFSKSCEIGVDVELIKNIDIESFEYLFAADELRQIKSSDDELNLFYTFWTIKEAASKAEGQGLSMQLKNVVVIDDHVLIENKKWSYKNIDIDLRYKIHIVAKEPLDSVSLQCVVFTDTLLSKFDNL</sequence>
<dbReference type="Pfam" id="PF01648">
    <property type="entry name" value="ACPS"/>
    <property type="match status" value="1"/>
</dbReference>
<dbReference type="Proteomes" id="UP001597601">
    <property type="component" value="Unassembled WGS sequence"/>
</dbReference>
<dbReference type="GO" id="GO:0016740">
    <property type="term" value="F:transferase activity"/>
    <property type="evidence" value="ECO:0007669"/>
    <property type="project" value="UniProtKB-KW"/>
</dbReference>
<dbReference type="InterPro" id="IPR055066">
    <property type="entry name" value="AASDHPPT_N"/>
</dbReference>
<dbReference type="RefSeq" id="WP_377123782.1">
    <property type="nucleotide sequence ID" value="NZ_JBHUON010000003.1"/>
</dbReference>
<keyword evidence="6" id="KW-1185">Reference proteome</keyword>
<dbReference type="Pfam" id="PF22624">
    <property type="entry name" value="AASDHPPT_N"/>
    <property type="match status" value="1"/>
</dbReference>
<dbReference type="SUPFAM" id="SSF56214">
    <property type="entry name" value="4'-phosphopantetheinyl transferase"/>
    <property type="match status" value="2"/>
</dbReference>